<dbReference type="EMBL" id="AVCH01000165">
    <property type="protein sequence ID" value="KFN46761.1"/>
    <property type="molecule type" value="Genomic_DNA"/>
</dbReference>
<evidence type="ECO:0000313" key="2">
    <source>
        <dbReference type="EMBL" id="KFN46761.1"/>
    </source>
</evidence>
<dbReference type="eggNOG" id="COG2945">
    <property type="taxonomic scope" value="Bacteria"/>
</dbReference>
<dbReference type="SUPFAM" id="SSF53474">
    <property type="entry name" value="alpha/beta-Hydrolases"/>
    <property type="match status" value="1"/>
</dbReference>
<dbReference type="Gene3D" id="3.40.50.1820">
    <property type="entry name" value="alpha/beta hydrolase"/>
    <property type="match status" value="1"/>
</dbReference>
<dbReference type="GO" id="GO:0016787">
    <property type="term" value="F:hydrolase activity"/>
    <property type="evidence" value="ECO:0007669"/>
    <property type="project" value="InterPro"/>
</dbReference>
<accession>A0A091B4V6</accession>
<dbReference type="PATRIC" id="fig|1384054.3.peg.1714"/>
<dbReference type="Pfam" id="PF02129">
    <property type="entry name" value="Peptidase_S15"/>
    <property type="match status" value="1"/>
</dbReference>
<comment type="caution">
    <text evidence="2">The sequence shown here is derived from an EMBL/GenBank/DDBJ whole genome shotgun (WGS) entry which is preliminary data.</text>
</comment>
<dbReference type="OrthoDB" id="9800435at2"/>
<dbReference type="STRING" id="1384054.N790_08265"/>
<reference evidence="2 3" key="1">
    <citation type="submission" date="2013-09" db="EMBL/GenBank/DDBJ databases">
        <title>Genome sequencing of Arenimonas malthae.</title>
        <authorList>
            <person name="Chen F."/>
            <person name="Wang G."/>
        </authorList>
    </citation>
    <scope>NUCLEOTIDE SEQUENCE [LARGE SCALE GENOMIC DNA]</scope>
    <source>
        <strain evidence="2 3">CC-JY-1</strain>
    </source>
</reference>
<evidence type="ECO:0000313" key="3">
    <source>
        <dbReference type="Proteomes" id="UP000029392"/>
    </source>
</evidence>
<dbReference type="AlphaFoldDB" id="A0A091B4V6"/>
<dbReference type="InterPro" id="IPR029058">
    <property type="entry name" value="AB_hydrolase_fold"/>
</dbReference>
<keyword evidence="3" id="KW-1185">Reference proteome</keyword>
<dbReference type="PANTHER" id="PTHR42103">
    <property type="entry name" value="ALPHA/BETA-HYDROLASES SUPERFAMILY PROTEIN"/>
    <property type="match status" value="1"/>
</dbReference>
<sequence>MDAVPAFPTESGPLLIAGPAGRLELMVDLPEPGQERAGVAVICHPNPPDGGTLHNKVVTMTARALSELGLAAVRFNFRGVGQSEGSFDNGRGETLDLLAVTDWVRKQRPDDALWLAGFSFGSWVALQGARQLPVKQMISLAPPVGLRDFAGVLPPPCPWLVVMPEADEIVDPQKVYDWIDGLQDKPTLVRMPDTSHFFHRRLMDLRGAVKNGVRKNLPPPRHG</sequence>
<feature type="domain" description="Xaa-Pro dipeptidyl-peptidase-like" evidence="1">
    <location>
        <begin position="25"/>
        <end position="146"/>
    </location>
</feature>
<dbReference type="InterPro" id="IPR000383">
    <property type="entry name" value="Xaa-Pro-like_dom"/>
</dbReference>
<evidence type="ECO:0000259" key="1">
    <source>
        <dbReference type="Pfam" id="PF02129"/>
    </source>
</evidence>
<protein>
    <recommendedName>
        <fullName evidence="1">Xaa-Pro dipeptidyl-peptidase-like domain-containing protein</fullName>
    </recommendedName>
</protein>
<dbReference type="RefSeq" id="WP_043803580.1">
    <property type="nucleotide sequence ID" value="NZ_AVCH01000165.1"/>
</dbReference>
<gene>
    <name evidence="2" type="ORF">N790_08265</name>
</gene>
<name>A0A091B4V6_9GAMM</name>
<dbReference type="PANTHER" id="PTHR42103:SF2">
    <property type="entry name" value="AB HYDROLASE-1 DOMAIN-CONTAINING PROTEIN"/>
    <property type="match status" value="1"/>
</dbReference>
<proteinExistence type="predicted"/>
<dbReference type="Proteomes" id="UP000029392">
    <property type="component" value="Unassembled WGS sequence"/>
</dbReference>
<organism evidence="2 3">
    <name type="scientific">Arenimonas malthae CC-JY-1</name>
    <dbReference type="NCBI Taxonomy" id="1384054"/>
    <lineage>
        <taxon>Bacteria</taxon>
        <taxon>Pseudomonadati</taxon>
        <taxon>Pseudomonadota</taxon>
        <taxon>Gammaproteobacteria</taxon>
        <taxon>Lysobacterales</taxon>
        <taxon>Lysobacteraceae</taxon>
        <taxon>Arenimonas</taxon>
    </lineage>
</organism>